<sequence>MGTPTPKADTLQRFLREWGFVSASGGTGKSSSDNDRILDLHSLELPRPTTSTDFTHHTSHALLTMQRAQQLAEEEEKEREREKRRREDHADSASIFADAASQSSNNINNNNINIYSTSYHSNSHSNKAPTIASNHTKKSFGRLSTKANRKAPPTAPTTTTIASFGSGIQRSLFGLLGKLKIHSPDSAEMRPLPPLPAAFSSGVSPSATITSTATSPTKRTHYYPEIHTNFHDGLATTAWDERSLPPTPVGSVVGTNSVAHTVTSVAPPVVKRRALPPIPISSNASIADTFDRALPAFPGVTIDEQKGPTFTVDINSGIDDRSLPRIPNSTPTPTSASASSAPPQTVNTTDAAYASKSQTQSPPSRLPPLHLLLGLNSASSDNVTQKDTILPRTSASINLGTPATPPDDDVLPPLPASTPDQQQRVNSRAMNSSLSFNDGDDSIVIVADNRKSYSFVMGYDDEIEVGKLQQRLQKFDEANAAAAASTDIISASNREMAISPFSTRSSRDAADTPPGDYRSEEMSPIPRSSIPSRAALHLFDRNHTFSDNLNDDDDDDGNSGRREYGYDDYRVSGTHQDIGGVNDDDRYKYSEGSRTDNDYGYVTKQEGMDSLTMLAKVIQQQHMNSKGFAS</sequence>
<feature type="compositionally biased region" description="Low complexity" evidence="1">
    <location>
        <begin position="329"/>
        <end position="343"/>
    </location>
</feature>
<feature type="compositionally biased region" description="Basic and acidic residues" evidence="1">
    <location>
        <begin position="558"/>
        <end position="570"/>
    </location>
</feature>
<feature type="region of interest" description="Disordered" evidence="1">
    <location>
        <begin position="499"/>
        <end position="529"/>
    </location>
</feature>
<comment type="caution">
    <text evidence="2">The sequence shown here is derived from an EMBL/GenBank/DDBJ whole genome shotgun (WGS) entry which is preliminary data.</text>
</comment>
<feature type="compositionally biased region" description="Low complexity" evidence="1">
    <location>
        <begin position="361"/>
        <end position="371"/>
    </location>
</feature>
<dbReference type="AlphaFoldDB" id="A0AAD5T1X4"/>
<evidence type="ECO:0000256" key="1">
    <source>
        <dbReference type="SAM" id="MobiDB-lite"/>
    </source>
</evidence>
<feature type="compositionally biased region" description="Polar residues" evidence="1">
    <location>
        <begin position="344"/>
        <end position="360"/>
    </location>
</feature>
<dbReference type="Proteomes" id="UP001211907">
    <property type="component" value="Unassembled WGS sequence"/>
</dbReference>
<evidence type="ECO:0000313" key="3">
    <source>
        <dbReference type="Proteomes" id="UP001211907"/>
    </source>
</evidence>
<proteinExistence type="predicted"/>
<keyword evidence="3" id="KW-1185">Reference proteome</keyword>
<organism evidence="2 3">
    <name type="scientific">Physocladia obscura</name>
    <dbReference type="NCBI Taxonomy" id="109957"/>
    <lineage>
        <taxon>Eukaryota</taxon>
        <taxon>Fungi</taxon>
        <taxon>Fungi incertae sedis</taxon>
        <taxon>Chytridiomycota</taxon>
        <taxon>Chytridiomycota incertae sedis</taxon>
        <taxon>Chytridiomycetes</taxon>
        <taxon>Chytridiales</taxon>
        <taxon>Chytriomycetaceae</taxon>
        <taxon>Physocladia</taxon>
    </lineage>
</organism>
<accession>A0AAD5T1X4</accession>
<feature type="compositionally biased region" description="Basic and acidic residues" evidence="1">
    <location>
        <begin position="583"/>
        <end position="597"/>
    </location>
</feature>
<dbReference type="EMBL" id="JADGJH010000701">
    <property type="protein sequence ID" value="KAJ3123998.1"/>
    <property type="molecule type" value="Genomic_DNA"/>
</dbReference>
<gene>
    <name evidence="2" type="ORF">HK100_011412</name>
</gene>
<protein>
    <submittedName>
        <fullName evidence="2">Uncharacterized protein</fullName>
    </submittedName>
</protein>
<feature type="region of interest" description="Disordered" evidence="1">
    <location>
        <begin position="66"/>
        <end position="93"/>
    </location>
</feature>
<feature type="region of interest" description="Disordered" evidence="1">
    <location>
        <begin position="300"/>
        <end position="371"/>
    </location>
</feature>
<feature type="compositionally biased region" description="Polar residues" evidence="1">
    <location>
        <begin position="418"/>
        <end position="433"/>
    </location>
</feature>
<feature type="region of interest" description="Disordered" evidence="1">
    <location>
        <begin position="394"/>
        <end position="433"/>
    </location>
</feature>
<feature type="region of interest" description="Disordered" evidence="1">
    <location>
        <begin position="544"/>
        <end position="601"/>
    </location>
</feature>
<reference evidence="2" key="1">
    <citation type="submission" date="2020-05" db="EMBL/GenBank/DDBJ databases">
        <title>Phylogenomic resolution of chytrid fungi.</title>
        <authorList>
            <person name="Stajich J.E."/>
            <person name="Amses K."/>
            <person name="Simmons R."/>
            <person name="Seto K."/>
            <person name="Myers J."/>
            <person name="Bonds A."/>
            <person name="Quandt C.A."/>
            <person name="Barry K."/>
            <person name="Liu P."/>
            <person name="Grigoriev I."/>
            <person name="Longcore J.E."/>
            <person name="James T.Y."/>
        </authorList>
    </citation>
    <scope>NUCLEOTIDE SEQUENCE</scope>
    <source>
        <strain evidence="2">JEL0513</strain>
    </source>
</reference>
<name>A0AAD5T1X4_9FUNG</name>
<evidence type="ECO:0000313" key="2">
    <source>
        <dbReference type="EMBL" id="KAJ3123998.1"/>
    </source>
</evidence>
<feature type="compositionally biased region" description="Basic and acidic residues" evidence="1">
    <location>
        <begin position="78"/>
        <end position="91"/>
    </location>
</feature>